<evidence type="ECO:0000313" key="3">
    <source>
        <dbReference type="Proteomes" id="UP001085076"/>
    </source>
</evidence>
<keyword evidence="3" id="KW-1185">Reference proteome</keyword>
<proteinExistence type="predicted"/>
<dbReference type="Proteomes" id="UP001085076">
    <property type="component" value="Miscellaneous, Linkage group lg07"/>
</dbReference>
<evidence type="ECO:0000313" key="2">
    <source>
        <dbReference type="EMBL" id="KAJ0967448.1"/>
    </source>
</evidence>
<feature type="coiled-coil region" evidence="1">
    <location>
        <begin position="3"/>
        <end position="37"/>
    </location>
</feature>
<accession>A0A9D5C6V2</accession>
<name>A0A9D5C6V2_9LILI</name>
<dbReference type="AlphaFoldDB" id="A0A9D5C6V2"/>
<protein>
    <submittedName>
        <fullName evidence="2">Uncharacterized protein</fullName>
    </submittedName>
</protein>
<dbReference type="EMBL" id="JAGGNH010000007">
    <property type="protein sequence ID" value="KAJ0967448.1"/>
    <property type="molecule type" value="Genomic_DNA"/>
</dbReference>
<gene>
    <name evidence="2" type="ORF">J5N97_024365</name>
</gene>
<reference evidence="2" key="2">
    <citation type="journal article" date="2022" name="Hortic Res">
        <title>The genome of Dioscorea zingiberensis sheds light on the biosynthesis, origin and evolution of the medicinally important diosgenin saponins.</title>
        <authorList>
            <person name="Li Y."/>
            <person name="Tan C."/>
            <person name="Li Z."/>
            <person name="Guo J."/>
            <person name="Li S."/>
            <person name="Chen X."/>
            <person name="Wang C."/>
            <person name="Dai X."/>
            <person name="Yang H."/>
            <person name="Song W."/>
            <person name="Hou L."/>
            <person name="Xu J."/>
            <person name="Tong Z."/>
            <person name="Xu A."/>
            <person name="Yuan X."/>
            <person name="Wang W."/>
            <person name="Yang Q."/>
            <person name="Chen L."/>
            <person name="Sun Z."/>
            <person name="Wang K."/>
            <person name="Pan B."/>
            <person name="Chen J."/>
            <person name="Bao Y."/>
            <person name="Liu F."/>
            <person name="Qi X."/>
            <person name="Gang D.R."/>
            <person name="Wen J."/>
            <person name="Li J."/>
        </authorList>
    </citation>
    <scope>NUCLEOTIDE SEQUENCE</scope>
    <source>
        <strain evidence="2">Dzin_1.0</strain>
    </source>
</reference>
<sequence>MAVLSRSAEIAALKERIDELERSEADLRASVETLQREVDSDEVLSLFEQESRELMVKATEEHISTISKAL</sequence>
<evidence type="ECO:0000256" key="1">
    <source>
        <dbReference type="SAM" id="Coils"/>
    </source>
</evidence>
<keyword evidence="1" id="KW-0175">Coiled coil</keyword>
<organism evidence="2 3">
    <name type="scientific">Dioscorea zingiberensis</name>
    <dbReference type="NCBI Taxonomy" id="325984"/>
    <lineage>
        <taxon>Eukaryota</taxon>
        <taxon>Viridiplantae</taxon>
        <taxon>Streptophyta</taxon>
        <taxon>Embryophyta</taxon>
        <taxon>Tracheophyta</taxon>
        <taxon>Spermatophyta</taxon>
        <taxon>Magnoliopsida</taxon>
        <taxon>Liliopsida</taxon>
        <taxon>Dioscoreales</taxon>
        <taxon>Dioscoreaceae</taxon>
        <taxon>Dioscorea</taxon>
    </lineage>
</organism>
<reference evidence="2" key="1">
    <citation type="submission" date="2021-03" db="EMBL/GenBank/DDBJ databases">
        <authorList>
            <person name="Li Z."/>
            <person name="Yang C."/>
        </authorList>
    </citation>
    <scope>NUCLEOTIDE SEQUENCE</scope>
    <source>
        <strain evidence="2">Dzin_1.0</strain>
        <tissue evidence="2">Leaf</tissue>
    </source>
</reference>
<comment type="caution">
    <text evidence="2">The sequence shown here is derived from an EMBL/GenBank/DDBJ whole genome shotgun (WGS) entry which is preliminary data.</text>
</comment>